<reference evidence="4" key="1">
    <citation type="submission" date="2012-12" db="EMBL/GenBank/DDBJ databases">
        <authorList>
            <person name="Hellsten U."/>
            <person name="Grimwood J."/>
            <person name="Chapman J.A."/>
            <person name="Shapiro H."/>
            <person name="Aerts A."/>
            <person name="Otillar R.P."/>
            <person name="Terry A.Y."/>
            <person name="Boore J.L."/>
            <person name="Simakov O."/>
            <person name="Marletaz F."/>
            <person name="Cho S.-J."/>
            <person name="Edsinger-Gonzales E."/>
            <person name="Havlak P."/>
            <person name="Kuo D.-H."/>
            <person name="Larsson T."/>
            <person name="Lv J."/>
            <person name="Arendt D."/>
            <person name="Savage R."/>
            <person name="Osoegawa K."/>
            <person name="de Jong P."/>
            <person name="Lindberg D.R."/>
            <person name="Seaver E.C."/>
            <person name="Weisblat D.A."/>
            <person name="Putnam N.H."/>
            <person name="Grigoriev I.V."/>
            <person name="Rokhsar D.S."/>
        </authorList>
    </citation>
    <scope>NUCLEOTIDE SEQUENCE</scope>
</reference>
<dbReference type="HOGENOM" id="CLU_2075681_0_0_1"/>
<dbReference type="GeneID" id="20204240"/>
<dbReference type="RefSeq" id="XP_009017697.1">
    <property type="nucleotide sequence ID" value="XM_009019449.1"/>
</dbReference>
<dbReference type="KEGG" id="hro:HELRODRAFT_172820"/>
<keyword evidence="4" id="KW-1185">Reference proteome</keyword>
<dbReference type="EnsemblMetazoa" id="HelroT172820">
    <property type="protein sequence ID" value="HelroP172820"/>
    <property type="gene ID" value="HelroG172820"/>
</dbReference>
<name>T1F5Z1_HELRO</name>
<protein>
    <submittedName>
        <fullName evidence="2 3">Uncharacterized protein</fullName>
    </submittedName>
</protein>
<evidence type="ECO:0000313" key="3">
    <source>
        <dbReference type="EnsemblMetazoa" id="HelroP172820"/>
    </source>
</evidence>
<evidence type="ECO:0000313" key="4">
    <source>
        <dbReference type="Proteomes" id="UP000015101"/>
    </source>
</evidence>
<proteinExistence type="predicted"/>
<dbReference type="AlphaFoldDB" id="T1F5Z1"/>
<evidence type="ECO:0000313" key="2">
    <source>
        <dbReference type="EMBL" id="ESO04428.1"/>
    </source>
</evidence>
<dbReference type="CTD" id="20204240"/>
<dbReference type="InParanoid" id="T1F5Z1"/>
<dbReference type="EMBL" id="KB096502">
    <property type="protein sequence ID" value="ESO04428.1"/>
    <property type="molecule type" value="Genomic_DNA"/>
</dbReference>
<sequence length="118" mass="13782">MDKKLNQKIDQKTDESNEKIDELVQKPRQEIESITREIKTKERSTIHRYVPTKSIKIQRVASPKFGTSAANRSKKVVKANFAELRLYKESEETDRFPKEVSSKGWKRSCNCDLCSYLD</sequence>
<gene>
    <name evidence="3" type="primary">20204240</name>
    <name evidence="2" type="ORF">HELRODRAFT_172820</name>
</gene>
<dbReference type="Proteomes" id="UP000015101">
    <property type="component" value="Unassembled WGS sequence"/>
</dbReference>
<accession>T1F5Z1</accession>
<reference evidence="2 4" key="2">
    <citation type="journal article" date="2013" name="Nature">
        <title>Insights into bilaterian evolution from three spiralian genomes.</title>
        <authorList>
            <person name="Simakov O."/>
            <person name="Marletaz F."/>
            <person name="Cho S.J."/>
            <person name="Edsinger-Gonzales E."/>
            <person name="Havlak P."/>
            <person name="Hellsten U."/>
            <person name="Kuo D.H."/>
            <person name="Larsson T."/>
            <person name="Lv J."/>
            <person name="Arendt D."/>
            <person name="Savage R."/>
            <person name="Osoegawa K."/>
            <person name="de Jong P."/>
            <person name="Grimwood J."/>
            <person name="Chapman J.A."/>
            <person name="Shapiro H."/>
            <person name="Aerts A."/>
            <person name="Otillar R.P."/>
            <person name="Terry A.Y."/>
            <person name="Boore J.L."/>
            <person name="Grigoriev I.V."/>
            <person name="Lindberg D.R."/>
            <person name="Seaver E.C."/>
            <person name="Weisblat D.A."/>
            <person name="Putnam N.H."/>
            <person name="Rokhsar D.S."/>
        </authorList>
    </citation>
    <scope>NUCLEOTIDE SEQUENCE</scope>
</reference>
<evidence type="ECO:0000256" key="1">
    <source>
        <dbReference type="SAM" id="MobiDB-lite"/>
    </source>
</evidence>
<organism evidence="3 4">
    <name type="scientific">Helobdella robusta</name>
    <name type="common">Californian leech</name>
    <dbReference type="NCBI Taxonomy" id="6412"/>
    <lineage>
        <taxon>Eukaryota</taxon>
        <taxon>Metazoa</taxon>
        <taxon>Spiralia</taxon>
        <taxon>Lophotrochozoa</taxon>
        <taxon>Annelida</taxon>
        <taxon>Clitellata</taxon>
        <taxon>Hirudinea</taxon>
        <taxon>Rhynchobdellida</taxon>
        <taxon>Glossiphoniidae</taxon>
        <taxon>Helobdella</taxon>
    </lineage>
</organism>
<dbReference type="EMBL" id="AMQM01004371">
    <property type="status" value="NOT_ANNOTATED_CDS"/>
    <property type="molecule type" value="Genomic_DNA"/>
</dbReference>
<reference evidence="3" key="3">
    <citation type="submission" date="2015-06" db="UniProtKB">
        <authorList>
            <consortium name="EnsemblMetazoa"/>
        </authorList>
    </citation>
    <scope>IDENTIFICATION</scope>
</reference>
<feature type="region of interest" description="Disordered" evidence="1">
    <location>
        <begin position="1"/>
        <end position="20"/>
    </location>
</feature>